<accession>F0WUI9</accession>
<organism evidence="1">
    <name type="scientific">Albugo laibachii Nc14</name>
    <dbReference type="NCBI Taxonomy" id="890382"/>
    <lineage>
        <taxon>Eukaryota</taxon>
        <taxon>Sar</taxon>
        <taxon>Stramenopiles</taxon>
        <taxon>Oomycota</taxon>
        <taxon>Peronosporomycetes</taxon>
        <taxon>Albuginales</taxon>
        <taxon>Albuginaceae</taxon>
        <taxon>Albugo</taxon>
    </lineage>
</organism>
<protein>
    <submittedName>
        <fullName evidence="1">AlNc14C273G10000 protein</fullName>
    </submittedName>
</protein>
<dbReference type="HOGENOM" id="CLU_2325084_0_0_1"/>
<gene>
    <name evidence="1" type="primary">AlNc14C273G10000</name>
    <name evidence="1" type="ORF">ALNC14_112140</name>
</gene>
<proteinExistence type="predicted"/>
<name>F0WUI9_9STRA</name>
<reference evidence="1" key="2">
    <citation type="submission" date="2011-02" db="EMBL/GenBank/DDBJ databases">
        <authorList>
            <person name="MacLean D."/>
        </authorList>
    </citation>
    <scope>NUCLEOTIDE SEQUENCE</scope>
</reference>
<dbReference type="AlphaFoldDB" id="F0WUI9"/>
<sequence length="99" mass="11309">MQIWNVLVSSSTEEDYEDQLANSADGLKYSNKLEVLEYDVTTRLVDGFSTLDVEVQCVFSDCFVRKVPRYIRSMHTLLFLPLRKDSSRSEAVSGPVLKK</sequence>
<reference evidence="1" key="1">
    <citation type="journal article" date="2011" name="PLoS Biol.">
        <title>Gene gain and loss during evolution of obligate parasitism in the white rust pathogen of Arabidopsis thaliana.</title>
        <authorList>
            <person name="Kemen E."/>
            <person name="Gardiner A."/>
            <person name="Schultz-Larsen T."/>
            <person name="Kemen A.C."/>
            <person name="Balmuth A.L."/>
            <person name="Robert-Seilaniantz A."/>
            <person name="Bailey K."/>
            <person name="Holub E."/>
            <person name="Studholme D.J."/>
            <person name="Maclean D."/>
            <person name="Jones J.D."/>
        </authorList>
    </citation>
    <scope>NUCLEOTIDE SEQUENCE</scope>
</reference>
<evidence type="ECO:0000313" key="1">
    <source>
        <dbReference type="EMBL" id="CCA25070.1"/>
    </source>
</evidence>
<dbReference type="EMBL" id="FR824318">
    <property type="protein sequence ID" value="CCA25070.1"/>
    <property type="molecule type" value="Genomic_DNA"/>
</dbReference>